<organism evidence="1 2">
    <name type="scientific">Panagrolaimus davidi</name>
    <dbReference type="NCBI Taxonomy" id="227884"/>
    <lineage>
        <taxon>Eukaryota</taxon>
        <taxon>Metazoa</taxon>
        <taxon>Ecdysozoa</taxon>
        <taxon>Nematoda</taxon>
        <taxon>Chromadorea</taxon>
        <taxon>Rhabditida</taxon>
        <taxon>Tylenchina</taxon>
        <taxon>Panagrolaimomorpha</taxon>
        <taxon>Panagrolaimoidea</taxon>
        <taxon>Panagrolaimidae</taxon>
        <taxon>Panagrolaimus</taxon>
    </lineage>
</organism>
<proteinExistence type="predicted"/>
<protein>
    <submittedName>
        <fullName evidence="2">Uncharacterized protein</fullName>
    </submittedName>
</protein>
<reference evidence="2" key="1">
    <citation type="submission" date="2022-11" db="UniProtKB">
        <authorList>
            <consortium name="WormBaseParasite"/>
        </authorList>
    </citation>
    <scope>IDENTIFICATION</scope>
</reference>
<name>A0A914PFQ0_9BILA</name>
<evidence type="ECO:0000313" key="2">
    <source>
        <dbReference type="WBParaSite" id="PDA_v2.g17094.t1"/>
    </source>
</evidence>
<keyword evidence="1" id="KW-1185">Reference proteome</keyword>
<accession>A0A914PFQ0</accession>
<sequence length="295" mass="34199">MEAPNIAETNVADSATSFIKSKSFSSKMYFPSDVLKWMKLNAKPQMSLKLMKICKYFQHQQFPYFVIKNLRLTYGKFHYYSTLNDESHYCRNIEEIPNNLWITNLVLAFWPNSLTHLISKISFCEAKKVFLKDENISFDHFEVLVSSVKQLELKHTKIYDDIVDTVPLEMILESLPSVEDINFVSTIPSFSSIEAAKQVVLPNLRNFEFGGISNGFNIDAFIEFMDKHKNVKFDLSFFCDLQPFPHVQKLQGFVDEIIATADLQYPPPIINFSCETFESWNALMALRKTFDEKNS</sequence>
<evidence type="ECO:0000313" key="1">
    <source>
        <dbReference type="Proteomes" id="UP000887578"/>
    </source>
</evidence>
<dbReference type="Proteomes" id="UP000887578">
    <property type="component" value="Unplaced"/>
</dbReference>
<dbReference type="WBParaSite" id="PDA_v2.g17094.t1">
    <property type="protein sequence ID" value="PDA_v2.g17094.t1"/>
    <property type="gene ID" value="PDA_v2.g17094"/>
</dbReference>
<dbReference type="AlphaFoldDB" id="A0A914PFQ0"/>